<keyword evidence="8" id="KW-0812">Transmembrane</keyword>
<evidence type="ECO:0000256" key="1">
    <source>
        <dbReference type="ARBA" id="ARBA00005843"/>
    </source>
</evidence>
<proteinExistence type="inferred from homology"/>
<protein>
    <submittedName>
        <fullName evidence="10">Kinase-like domain-containing protein</fullName>
    </submittedName>
</protein>
<accession>A0A8H3LKQ3</accession>
<keyword evidence="5 10" id="KW-0418">Kinase</keyword>
<evidence type="ECO:0000313" key="10">
    <source>
        <dbReference type="EMBL" id="GES87706.1"/>
    </source>
</evidence>
<dbReference type="InterPro" id="IPR001245">
    <property type="entry name" value="Ser-Thr/Tyr_kinase_cat_dom"/>
</dbReference>
<keyword evidence="2" id="KW-0723">Serine/threonine-protein kinase</keyword>
<sequence length="627" mass="72544">MDKSIDELTKSYNQRLNLEETQLKSDINEETDEYNCDLEETDSCKSKDKTDSELKKDFGINYPKISTRFRHTYVNNNLYIFNEFNDDNDHNIENNFFDDSVALNIQNILWKNKSRVNTTQYCGAASANNTLHISESPESNETVLIYTFNPQNNLWSLPTIVEFLTGVIDHNGRTYLLDGINVNSDIYEKLIMLNYNSIGNDFFYLDVSIALNVKILILFLEILIYRVYHQNKNYPKNANGFHPFNGIAVPLDFKPLTDINYRLLVSLSSNKSLDPSVPLPPPQTILSKSKSLSNKLIIYIAAIIISIISIGSLYKWIKKIITNSPINNSINSDEWSNWIEEAILKNHIKYYDHKNCFSNMQIIGKGHFGEVFRVNYKDSDQYLALKSFFNFDIATIKEIVHELQLQREIDFHDNVIRFHGITSSNSVLEYADGGSFRNYLKKNFNELNWNDKCNLAYQLAYAASFLYNENIIHCDLHSNNILIHQNTIKLADFGLSRRIEDVTNQKSSLYGYWCFVMGNIKWATTFLYLTKSSLFIVNIINGLRETPISSPDIPFDYIKLYTACWDGISDNHPDMKQVTIKLKEILKINKENNPVDNFEELDQLLNDQLSDEQGESDFTSQIINLMN</sequence>
<name>A0A8H3LKQ3_9GLOM</name>
<comment type="similarity">
    <text evidence="1">Belongs to the protein kinase superfamily. TKL Ser/Thr protein kinase family.</text>
</comment>
<dbReference type="InterPro" id="IPR050940">
    <property type="entry name" value="Actin_reg-Ser/Thr_kinase"/>
</dbReference>
<evidence type="ECO:0000259" key="9">
    <source>
        <dbReference type="PROSITE" id="PS50011"/>
    </source>
</evidence>
<dbReference type="PROSITE" id="PS50011">
    <property type="entry name" value="PROTEIN_KINASE_DOM"/>
    <property type="match status" value="1"/>
</dbReference>
<dbReference type="PROSITE" id="PS00107">
    <property type="entry name" value="PROTEIN_KINASE_ATP"/>
    <property type="match status" value="1"/>
</dbReference>
<evidence type="ECO:0000256" key="8">
    <source>
        <dbReference type="SAM" id="Phobius"/>
    </source>
</evidence>
<dbReference type="SUPFAM" id="SSF56112">
    <property type="entry name" value="Protein kinase-like (PK-like)"/>
    <property type="match status" value="1"/>
</dbReference>
<dbReference type="InterPro" id="IPR000719">
    <property type="entry name" value="Prot_kinase_dom"/>
</dbReference>
<dbReference type="PANTHER" id="PTHR46485">
    <property type="entry name" value="LIM DOMAIN KINASE 1"/>
    <property type="match status" value="1"/>
</dbReference>
<reference evidence="10" key="1">
    <citation type="submission" date="2019-10" db="EMBL/GenBank/DDBJ databases">
        <title>Conservation and host-specific expression of non-tandemly repeated heterogenous ribosome RNA gene in arbuscular mycorrhizal fungi.</title>
        <authorList>
            <person name="Maeda T."/>
            <person name="Kobayashi Y."/>
            <person name="Nakagawa T."/>
            <person name="Ezawa T."/>
            <person name="Yamaguchi K."/>
            <person name="Bino T."/>
            <person name="Nishimoto Y."/>
            <person name="Shigenobu S."/>
            <person name="Kawaguchi M."/>
        </authorList>
    </citation>
    <scope>NUCLEOTIDE SEQUENCE</scope>
    <source>
        <strain evidence="10">HR1</strain>
    </source>
</reference>
<evidence type="ECO:0000256" key="3">
    <source>
        <dbReference type="ARBA" id="ARBA00022679"/>
    </source>
</evidence>
<feature type="transmembrane region" description="Helical" evidence="8">
    <location>
        <begin position="202"/>
        <end position="228"/>
    </location>
</feature>
<feature type="domain" description="Protein kinase" evidence="9">
    <location>
        <begin position="357"/>
        <end position="627"/>
    </location>
</feature>
<gene>
    <name evidence="10" type="ORF">RCL2_001469200</name>
</gene>
<evidence type="ECO:0000256" key="6">
    <source>
        <dbReference type="ARBA" id="ARBA00022840"/>
    </source>
</evidence>
<dbReference type="InterPro" id="IPR011009">
    <property type="entry name" value="Kinase-like_dom_sf"/>
</dbReference>
<keyword evidence="8" id="KW-1133">Transmembrane helix</keyword>
<dbReference type="Gene3D" id="1.10.510.10">
    <property type="entry name" value="Transferase(Phosphotransferase) domain 1"/>
    <property type="match status" value="1"/>
</dbReference>
<evidence type="ECO:0000256" key="2">
    <source>
        <dbReference type="ARBA" id="ARBA00022527"/>
    </source>
</evidence>
<dbReference type="GO" id="GO:0004674">
    <property type="term" value="F:protein serine/threonine kinase activity"/>
    <property type="evidence" value="ECO:0007669"/>
    <property type="project" value="UniProtKB-KW"/>
</dbReference>
<evidence type="ECO:0000256" key="7">
    <source>
        <dbReference type="PROSITE-ProRule" id="PRU10141"/>
    </source>
</evidence>
<keyword evidence="4 7" id="KW-0547">Nucleotide-binding</keyword>
<evidence type="ECO:0000256" key="4">
    <source>
        <dbReference type="ARBA" id="ARBA00022741"/>
    </source>
</evidence>
<feature type="binding site" evidence="7">
    <location>
        <position position="386"/>
    </location>
    <ligand>
        <name>ATP</name>
        <dbReference type="ChEBI" id="CHEBI:30616"/>
    </ligand>
</feature>
<keyword evidence="8" id="KW-0472">Membrane</keyword>
<dbReference type="AlphaFoldDB" id="A0A8H3LKQ3"/>
<comment type="caution">
    <text evidence="10">The sequence shown here is derived from an EMBL/GenBank/DDBJ whole genome shotgun (WGS) entry which is preliminary data.</text>
</comment>
<dbReference type="Proteomes" id="UP000615446">
    <property type="component" value="Unassembled WGS sequence"/>
</dbReference>
<evidence type="ECO:0000256" key="5">
    <source>
        <dbReference type="ARBA" id="ARBA00022777"/>
    </source>
</evidence>
<feature type="transmembrane region" description="Helical" evidence="8">
    <location>
        <begin position="296"/>
        <end position="317"/>
    </location>
</feature>
<evidence type="ECO:0000313" key="11">
    <source>
        <dbReference type="Proteomes" id="UP000615446"/>
    </source>
</evidence>
<organism evidence="10 11">
    <name type="scientific">Rhizophagus clarus</name>
    <dbReference type="NCBI Taxonomy" id="94130"/>
    <lineage>
        <taxon>Eukaryota</taxon>
        <taxon>Fungi</taxon>
        <taxon>Fungi incertae sedis</taxon>
        <taxon>Mucoromycota</taxon>
        <taxon>Glomeromycotina</taxon>
        <taxon>Glomeromycetes</taxon>
        <taxon>Glomerales</taxon>
        <taxon>Glomeraceae</taxon>
        <taxon>Rhizophagus</taxon>
    </lineage>
</organism>
<keyword evidence="3" id="KW-0808">Transferase</keyword>
<dbReference type="OrthoDB" id="5337378at2759"/>
<dbReference type="Pfam" id="PF07714">
    <property type="entry name" value="PK_Tyr_Ser-Thr"/>
    <property type="match status" value="1"/>
</dbReference>
<dbReference type="PANTHER" id="PTHR46485:SF5">
    <property type="entry name" value="CENTER DIVIDER, ISOFORM A"/>
    <property type="match status" value="1"/>
</dbReference>
<dbReference type="EMBL" id="BLAL01000169">
    <property type="protein sequence ID" value="GES87706.1"/>
    <property type="molecule type" value="Genomic_DNA"/>
</dbReference>
<dbReference type="InterPro" id="IPR017441">
    <property type="entry name" value="Protein_kinase_ATP_BS"/>
</dbReference>
<keyword evidence="6 7" id="KW-0067">ATP-binding</keyword>
<dbReference type="GO" id="GO:0005524">
    <property type="term" value="F:ATP binding"/>
    <property type="evidence" value="ECO:0007669"/>
    <property type="project" value="UniProtKB-UniRule"/>
</dbReference>